<keyword evidence="2" id="KW-1185">Reference proteome</keyword>
<dbReference type="PANTHER" id="PTHR12406">
    <property type="entry name" value="CALCIUM-INDEPENDENT PHOSPHOLIPASE A2 IPLA2 -RELATED"/>
    <property type="match status" value="1"/>
</dbReference>
<dbReference type="GO" id="GO:0004806">
    <property type="term" value="F:triacylglycerol lipase activity"/>
    <property type="evidence" value="ECO:0007669"/>
    <property type="project" value="TreeGrafter"/>
</dbReference>
<accession>A0A2R5GGH6</accession>
<organism evidence="1 2">
    <name type="scientific">Hondaea fermentalgiana</name>
    <dbReference type="NCBI Taxonomy" id="2315210"/>
    <lineage>
        <taxon>Eukaryota</taxon>
        <taxon>Sar</taxon>
        <taxon>Stramenopiles</taxon>
        <taxon>Bigyra</taxon>
        <taxon>Labyrinthulomycetes</taxon>
        <taxon>Thraustochytrida</taxon>
        <taxon>Thraustochytriidae</taxon>
        <taxon>Hondaea</taxon>
    </lineage>
</organism>
<evidence type="ECO:0000313" key="1">
    <source>
        <dbReference type="EMBL" id="GBG28858.1"/>
    </source>
</evidence>
<dbReference type="OrthoDB" id="197155at2759"/>
<sequence length="502" mass="55612">MVAATEMAERREAPDVDAFSFSASGWLMQWQLGVAYSLQRVGFDEWAKTRYVGASGGSAVSATMALGVDAKLISDFMVRCLADYHKNPARNMFKMREYAKECVRRCMDESTHTHEALRSGRLNVQISLLPAVRGVVVNQFDSADHYLKCIMASCTMSPFAGMPFQMECRDPNLNGAWVFDGGLTAIVPTLGDDTITVCPLYFMDADIKPSRFIPLHWGVFPPSMQDFIELFWLGAHDGMAWLHQHGHAKLASDPRDMVQYLQRQQSFSRKEWRIKPMQRRAKVSSRSSFDVPRPGQQGHGDVLEIIELGEQQQRHHGMLARDRSGSWSSFDSADTSASLVSTESARVQRVLLQDAAKAGEPMSWPRESVSRVGDSVIMAAASTCVKPLALGIVYTELWSRAAVSAANAAVAHVESKRRASKPSKGGWLSLRRWVHEDMLGSAAESWESATSYVSAAANPAALLAHVPLVGSRIIKEEDAKAANRKIEQHSYSYRLLSRASLI</sequence>
<dbReference type="Proteomes" id="UP000241890">
    <property type="component" value="Unassembled WGS sequence"/>
</dbReference>
<dbReference type="SUPFAM" id="SSF52151">
    <property type="entry name" value="FabD/lysophospholipase-like"/>
    <property type="match status" value="1"/>
</dbReference>
<dbReference type="GO" id="GO:0005811">
    <property type="term" value="C:lipid droplet"/>
    <property type="evidence" value="ECO:0007669"/>
    <property type="project" value="TreeGrafter"/>
</dbReference>
<dbReference type="InParanoid" id="A0A2R5GGH6"/>
<name>A0A2R5GGH6_9STRA</name>
<comment type="caution">
    <text evidence="1">The sequence shown here is derived from an EMBL/GenBank/DDBJ whole genome shotgun (WGS) entry which is preliminary data.</text>
</comment>
<dbReference type="GO" id="GO:0005737">
    <property type="term" value="C:cytoplasm"/>
    <property type="evidence" value="ECO:0007669"/>
    <property type="project" value="TreeGrafter"/>
</dbReference>
<evidence type="ECO:0000313" key="2">
    <source>
        <dbReference type="Proteomes" id="UP000241890"/>
    </source>
</evidence>
<dbReference type="EMBL" id="BEYU01000049">
    <property type="protein sequence ID" value="GBG28858.1"/>
    <property type="molecule type" value="Genomic_DNA"/>
</dbReference>
<dbReference type="InterPro" id="IPR033562">
    <property type="entry name" value="PLPL"/>
</dbReference>
<dbReference type="InterPro" id="IPR016035">
    <property type="entry name" value="Acyl_Trfase/lysoPLipase"/>
</dbReference>
<proteinExistence type="predicted"/>
<dbReference type="GO" id="GO:0055088">
    <property type="term" value="P:lipid homeostasis"/>
    <property type="evidence" value="ECO:0007669"/>
    <property type="project" value="TreeGrafter"/>
</dbReference>
<reference evidence="1 2" key="1">
    <citation type="submission" date="2017-12" db="EMBL/GenBank/DDBJ databases">
        <title>Sequencing, de novo assembly and annotation of complete genome of a new Thraustochytrid species, strain FCC1311.</title>
        <authorList>
            <person name="Sedici K."/>
            <person name="Godart F."/>
            <person name="Aiese Cigliano R."/>
            <person name="Sanseverino W."/>
            <person name="Barakat M."/>
            <person name="Ortet P."/>
            <person name="Marechal E."/>
            <person name="Cagnac O."/>
            <person name="Amato A."/>
        </authorList>
    </citation>
    <scope>NUCLEOTIDE SEQUENCE [LARGE SCALE GENOMIC DNA]</scope>
</reference>
<protein>
    <submittedName>
        <fullName evidence="1">Patatin-like phospholipase domain-containing protein 2</fullName>
    </submittedName>
</protein>
<dbReference type="PANTHER" id="PTHR12406:SF42">
    <property type="entry name" value="PNPLA DOMAIN-CONTAINING PROTEIN"/>
    <property type="match status" value="1"/>
</dbReference>
<gene>
    <name evidence="1" type="ORF">FCC1311_039221</name>
</gene>
<dbReference type="AlphaFoldDB" id="A0A2R5GGH6"/>
<dbReference type="GO" id="GO:0019433">
    <property type="term" value="P:triglyceride catabolic process"/>
    <property type="evidence" value="ECO:0007669"/>
    <property type="project" value="TreeGrafter"/>
</dbReference>
<dbReference type="GO" id="GO:0016020">
    <property type="term" value="C:membrane"/>
    <property type="evidence" value="ECO:0007669"/>
    <property type="project" value="TreeGrafter"/>
</dbReference>